<name>A0A0B8Q9N6_9VIBR</name>
<evidence type="ECO:0008006" key="4">
    <source>
        <dbReference type="Google" id="ProtNLM"/>
    </source>
</evidence>
<dbReference type="Proteomes" id="UP000031666">
    <property type="component" value="Unassembled WGS sequence"/>
</dbReference>
<dbReference type="AlphaFoldDB" id="A0A0B8Q9N6"/>
<feature type="chain" id="PRO_5002123826" description="Membrane fusion protein" evidence="1">
    <location>
        <begin position="26"/>
        <end position="89"/>
    </location>
</feature>
<comment type="caution">
    <text evidence="2">The sequence shown here is derived from an EMBL/GenBank/DDBJ whole genome shotgun (WGS) entry which is preliminary data.</text>
</comment>
<dbReference type="EMBL" id="BBSC01000004">
    <property type="protein sequence ID" value="GAM75336.1"/>
    <property type="molecule type" value="Genomic_DNA"/>
</dbReference>
<reference evidence="2 3" key="1">
    <citation type="submission" date="2015-01" db="EMBL/GenBank/DDBJ databases">
        <title>Vibrio sp. C94 JCM 19241 whole genome shotgun sequence.</title>
        <authorList>
            <person name="Sawabe T."/>
            <person name="Meirelles P."/>
            <person name="Feng G."/>
            <person name="Sayaka M."/>
            <person name="Hattori M."/>
            <person name="Ohkuma M."/>
        </authorList>
    </citation>
    <scope>NUCLEOTIDE SEQUENCE [LARGE SCALE GENOMIC DNA]</scope>
    <source>
        <strain evidence="3">JCM 19241</strain>
    </source>
</reference>
<dbReference type="Gene3D" id="2.40.50.100">
    <property type="match status" value="1"/>
</dbReference>
<dbReference type="PANTHER" id="PTHR30469">
    <property type="entry name" value="MULTIDRUG RESISTANCE PROTEIN MDTA"/>
    <property type="match status" value="1"/>
</dbReference>
<dbReference type="PROSITE" id="PS51257">
    <property type="entry name" value="PROKAR_LIPOPROTEIN"/>
    <property type="match status" value="1"/>
</dbReference>
<dbReference type="GO" id="GO:1990281">
    <property type="term" value="C:efflux pump complex"/>
    <property type="evidence" value="ECO:0007669"/>
    <property type="project" value="TreeGrafter"/>
</dbReference>
<keyword evidence="1" id="KW-0732">Signal</keyword>
<feature type="signal peptide" evidence="1">
    <location>
        <begin position="1"/>
        <end position="25"/>
    </location>
</feature>
<gene>
    <name evidence="2" type="ORF">JCM19241_3248</name>
</gene>
<reference evidence="2 3" key="2">
    <citation type="submission" date="2015-01" db="EMBL/GenBank/DDBJ databases">
        <authorList>
            <consortium name="NBRP consortium"/>
            <person name="Sawabe T."/>
            <person name="Meirelles P."/>
            <person name="Feng G."/>
            <person name="Sayaka M."/>
            <person name="Hattori M."/>
            <person name="Ohkuma M."/>
        </authorList>
    </citation>
    <scope>NUCLEOTIDE SEQUENCE [LARGE SCALE GENOMIC DNA]</scope>
    <source>
        <strain evidence="3">JCM 19241</strain>
    </source>
</reference>
<evidence type="ECO:0000313" key="2">
    <source>
        <dbReference type="EMBL" id="GAM75336.1"/>
    </source>
</evidence>
<proteinExistence type="predicted"/>
<evidence type="ECO:0000313" key="3">
    <source>
        <dbReference type="Proteomes" id="UP000031666"/>
    </source>
</evidence>
<accession>A0A0B8Q9N6</accession>
<protein>
    <recommendedName>
        <fullName evidence="4">Membrane fusion protein</fullName>
    </recommendedName>
</protein>
<dbReference type="PANTHER" id="PTHR30469:SF11">
    <property type="entry name" value="BLL4320 PROTEIN"/>
    <property type="match status" value="1"/>
</dbReference>
<organism evidence="2 3">
    <name type="scientific">Vibrio ishigakensis</name>
    <dbReference type="NCBI Taxonomy" id="1481914"/>
    <lineage>
        <taxon>Bacteria</taxon>
        <taxon>Pseudomonadati</taxon>
        <taxon>Pseudomonadota</taxon>
        <taxon>Gammaproteobacteria</taxon>
        <taxon>Vibrionales</taxon>
        <taxon>Vibrionaceae</taxon>
        <taxon>Vibrio</taxon>
    </lineage>
</organism>
<dbReference type="GO" id="GO:0015562">
    <property type="term" value="F:efflux transmembrane transporter activity"/>
    <property type="evidence" value="ECO:0007669"/>
    <property type="project" value="TreeGrafter"/>
</dbReference>
<evidence type="ECO:0000256" key="1">
    <source>
        <dbReference type="SAM" id="SignalP"/>
    </source>
</evidence>
<dbReference type="STRING" id="1481914.JCM19241_3248"/>
<sequence>MMSLLRLSPIMLAMALLTGCDSSEAQLAAPEPILSVETHSLVQSDHYQVMREYVGTVRAGQQAQLGFELAGKVSNIMVDVGDRVNQGDA</sequence>